<sequence>MSDQSRWWSLPINEFFTQGNWSGQAFNQQLNPHNQAAKLSENWQLSSVKTFFANCPWFGEITVIDTATLLEPSACLTTSVREFFGLIPWGEGMAIPSPIKSSNPQIEFPPIVSKSNTLDDLAQLF</sequence>
<name>A0A2T1BXU7_9CYAN</name>
<comment type="caution">
    <text evidence="1">The sequence shown here is derived from an EMBL/GenBank/DDBJ whole genome shotgun (WGS) entry which is preliminary data.</text>
</comment>
<gene>
    <name evidence="1" type="ORF">C7B64_21975</name>
</gene>
<dbReference type="EMBL" id="PVWJ01000166">
    <property type="protein sequence ID" value="PSB00737.1"/>
    <property type="molecule type" value="Genomic_DNA"/>
</dbReference>
<evidence type="ECO:0000313" key="2">
    <source>
        <dbReference type="Proteomes" id="UP000238762"/>
    </source>
</evidence>
<accession>A0A2T1BXU7</accession>
<dbReference type="Proteomes" id="UP000238762">
    <property type="component" value="Unassembled WGS sequence"/>
</dbReference>
<dbReference type="OrthoDB" id="574254at2"/>
<keyword evidence="2" id="KW-1185">Reference proteome</keyword>
<dbReference type="RefSeq" id="WP_106291416.1">
    <property type="nucleotide sequence ID" value="NZ_CAWNTC010000207.1"/>
</dbReference>
<protein>
    <submittedName>
        <fullName evidence="1">Uncharacterized protein</fullName>
    </submittedName>
</protein>
<reference evidence="1 2" key="1">
    <citation type="submission" date="2018-02" db="EMBL/GenBank/DDBJ databases">
        <authorList>
            <person name="Cohen D.B."/>
            <person name="Kent A.D."/>
        </authorList>
    </citation>
    <scope>NUCLEOTIDE SEQUENCE [LARGE SCALE GENOMIC DNA]</scope>
    <source>
        <strain evidence="1 2">CCAP 1448/3</strain>
    </source>
</reference>
<proteinExistence type="predicted"/>
<reference evidence="1 2" key="2">
    <citation type="submission" date="2018-03" db="EMBL/GenBank/DDBJ databases">
        <title>The ancient ancestry and fast evolution of plastids.</title>
        <authorList>
            <person name="Moore K.R."/>
            <person name="Magnabosco C."/>
            <person name="Momper L."/>
            <person name="Gold D.A."/>
            <person name="Bosak T."/>
            <person name="Fournier G.P."/>
        </authorList>
    </citation>
    <scope>NUCLEOTIDE SEQUENCE [LARGE SCALE GENOMIC DNA]</scope>
    <source>
        <strain evidence="1 2">CCAP 1448/3</strain>
    </source>
</reference>
<evidence type="ECO:0000313" key="1">
    <source>
        <dbReference type="EMBL" id="PSB00737.1"/>
    </source>
</evidence>
<dbReference type="AlphaFoldDB" id="A0A2T1BXU7"/>
<organism evidence="1 2">
    <name type="scientific">Merismopedia glauca CCAP 1448/3</name>
    <dbReference type="NCBI Taxonomy" id="1296344"/>
    <lineage>
        <taxon>Bacteria</taxon>
        <taxon>Bacillati</taxon>
        <taxon>Cyanobacteriota</taxon>
        <taxon>Cyanophyceae</taxon>
        <taxon>Synechococcales</taxon>
        <taxon>Merismopediaceae</taxon>
        <taxon>Merismopedia</taxon>
    </lineage>
</organism>